<feature type="compositionally biased region" description="Low complexity" evidence="1">
    <location>
        <begin position="92"/>
        <end position="101"/>
    </location>
</feature>
<organism evidence="2 3">
    <name type="scientific">Capronia coronata CBS 617.96</name>
    <dbReference type="NCBI Taxonomy" id="1182541"/>
    <lineage>
        <taxon>Eukaryota</taxon>
        <taxon>Fungi</taxon>
        <taxon>Dikarya</taxon>
        <taxon>Ascomycota</taxon>
        <taxon>Pezizomycotina</taxon>
        <taxon>Eurotiomycetes</taxon>
        <taxon>Chaetothyriomycetidae</taxon>
        <taxon>Chaetothyriales</taxon>
        <taxon>Herpotrichiellaceae</taxon>
        <taxon>Capronia</taxon>
    </lineage>
</organism>
<name>W9YCM8_9EURO</name>
<feature type="region of interest" description="Disordered" evidence="1">
    <location>
        <begin position="92"/>
        <end position="117"/>
    </location>
</feature>
<dbReference type="EMBL" id="AMWN01000003">
    <property type="protein sequence ID" value="EXJ90278.1"/>
    <property type="molecule type" value="Genomic_DNA"/>
</dbReference>
<dbReference type="Pfam" id="PF11905">
    <property type="entry name" value="DUF3425"/>
    <property type="match status" value="1"/>
</dbReference>
<gene>
    <name evidence="2" type="ORF">A1O1_03377</name>
</gene>
<dbReference type="STRING" id="1182541.W9YCM8"/>
<feature type="compositionally biased region" description="Basic and acidic residues" evidence="1">
    <location>
        <begin position="1"/>
        <end position="31"/>
    </location>
</feature>
<proteinExistence type="predicted"/>
<dbReference type="Proteomes" id="UP000019484">
    <property type="component" value="Unassembled WGS sequence"/>
</dbReference>
<dbReference type="RefSeq" id="XP_007722472.1">
    <property type="nucleotide sequence ID" value="XM_007724282.1"/>
</dbReference>
<dbReference type="AlphaFoldDB" id="W9YCM8"/>
<dbReference type="HOGENOM" id="CLU_033726_1_0_1"/>
<dbReference type="OrthoDB" id="2245989at2759"/>
<evidence type="ECO:0000256" key="1">
    <source>
        <dbReference type="SAM" id="MobiDB-lite"/>
    </source>
</evidence>
<keyword evidence="3" id="KW-1185">Reference proteome</keyword>
<evidence type="ECO:0000313" key="2">
    <source>
        <dbReference type="EMBL" id="EXJ90278.1"/>
    </source>
</evidence>
<feature type="compositionally biased region" description="Polar residues" evidence="1">
    <location>
        <begin position="41"/>
        <end position="50"/>
    </location>
</feature>
<accession>W9YCM8</accession>
<evidence type="ECO:0000313" key="3">
    <source>
        <dbReference type="Proteomes" id="UP000019484"/>
    </source>
</evidence>
<protein>
    <recommendedName>
        <fullName evidence="4">BZIP domain-containing protein</fullName>
    </recommendedName>
</protein>
<evidence type="ECO:0008006" key="4">
    <source>
        <dbReference type="Google" id="ProtNLM"/>
    </source>
</evidence>
<reference evidence="2 3" key="1">
    <citation type="submission" date="2013-03" db="EMBL/GenBank/DDBJ databases">
        <title>The Genome Sequence of Capronia coronata CBS 617.96.</title>
        <authorList>
            <consortium name="The Broad Institute Genomics Platform"/>
            <person name="Cuomo C."/>
            <person name="de Hoog S."/>
            <person name="Gorbushina A."/>
            <person name="Walker B."/>
            <person name="Young S.K."/>
            <person name="Zeng Q."/>
            <person name="Gargeya S."/>
            <person name="Fitzgerald M."/>
            <person name="Haas B."/>
            <person name="Abouelleil A."/>
            <person name="Allen A.W."/>
            <person name="Alvarado L."/>
            <person name="Arachchi H.M."/>
            <person name="Berlin A.M."/>
            <person name="Chapman S.B."/>
            <person name="Gainer-Dewar J."/>
            <person name="Goldberg J."/>
            <person name="Griggs A."/>
            <person name="Gujja S."/>
            <person name="Hansen M."/>
            <person name="Howarth C."/>
            <person name="Imamovic A."/>
            <person name="Ireland A."/>
            <person name="Larimer J."/>
            <person name="McCowan C."/>
            <person name="Murphy C."/>
            <person name="Pearson M."/>
            <person name="Poon T.W."/>
            <person name="Priest M."/>
            <person name="Roberts A."/>
            <person name="Saif S."/>
            <person name="Shea T."/>
            <person name="Sisk P."/>
            <person name="Sykes S."/>
            <person name="Wortman J."/>
            <person name="Nusbaum C."/>
            <person name="Birren B."/>
        </authorList>
    </citation>
    <scope>NUCLEOTIDE SEQUENCE [LARGE SCALE GENOMIC DNA]</scope>
    <source>
        <strain evidence="2 3">CBS 617.96</strain>
    </source>
</reference>
<dbReference type="PANTHER" id="PTHR38116">
    <property type="entry name" value="CHROMOSOME 7, WHOLE GENOME SHOTGUN SEQUENCE"/>
    <property type="match status" value="1"/>
</dbReference>
<feature type="region of interest" description="Disordered" evidence="1">
    <location>
        <begin position="1"/>
        <end position="50"/>
    </location>
</feature>
<dbReference type="GeneID" id="19158271"/>
<sequence length="254" mass="27952">MESSRGKKDDRDSWHGVLDPRKRKQIQDRLAQRARRKRLSAATSGKDTAQSVVALHGSDNNNTSPEAARGINLDSSQLDMDLNITAAPSVTLPSSSSSYLSMPTEAPGATTPPSISAVSSSMTLTAPLPSDHLLHPESKISAILALSINGHILGLTCSDSKLIRSRPQPPNIPESLYPTPLQLSIAHHDWIDRFPFPRMRDNMIALIDVVDFKDLLFDFFTMPSFTVNTGAVAWDPGAWRISPEFKEKWGYLFC</sequence>
<comment type="caution">
    <text evidence="2">The sequence shown here is derived from an EMBL/GenBank/DDBJ whole genome shotgun (WGS) entry which is preliminary data.</text>
</comment>
<dbReference type="InterPro" id="IPR021833">
    <property type="entry name" value="DUF3425"/>
</dbReference>
<dbReference type="PANTHER" id="PTHR38116:SF9">
    <property type="entry name" value="BZIP DOMAIN-CONTAINING PROTEIN"/>
    <property type="match status" value="1"/>
</dbReference>